<proteinExistence type="predicted"/>
<evidence type="ECO:0000313" key="4">
    <source>
        <dbReference type="EMBL" id="GJJ11666.1"/>
    </source>
</evidence>
<dbReference type="InterPro" id="IPR036291">
    <property type="entry name" value="NAD(P)-bd_dom_sf"/>
</dbReference>
<dbReference type="PANTHER" id="PTHR43439:SF2">
    <property type="entry name" value="ENZYME, PUTATIVE (JCVI)-RELATED"/>
    <property type="match status" value="1"/>
</dbReference>
<evidence type="ECO:0000256" key="2">
    <source>
        <dbReference type="ARBA" id="ARBA00022553"/>
    </source>
</evidence>
<dbReference type="EMBL" id="BPWL01000006">
    <property type="protein sequence ID" value="GJJ11666.1"/>
    <property type="molecule type" value="Genomic_DNA"/>
</dbReference>
<keyword evidence="1" id="KW-0596">Phosphopantetheine</keyword>
<name>A0AAV5AFB1_9AGAM</name>
<dbReference type="AlphaFoldDB" id="A0AAV5AFB1"/>
<evidence type="ECO:0000259" key="3">
    <source>
        <dbReference type="Pfam" id="PF07993"/>
    </source>
</evidence>
<keyword evidence="2" id="KW-0597">Phosphoprotein</keyword>
<dbReference type="SUPFAM" id="SSF51735">
    <property type="entry name" value="NAD(P)-binding Rossmann-fold domains"/>
    <property type="match status" value="1"/>
</dbReference>
<dbReference type="InterPro" id="IPR013120">
    <property type="entry name" value="FAR_NAD-bd"/>
</dbReference>
<sequence>MPSLSQPQQPQITLSRRERLETYVRRFTINWPTRNHDIIGSKNPEANAKEVFFLTGTTGTLGSQILAELIMRPYTMRIYAFNRPHPKTSSRQRHESIFLDKGSSIKLLQDPKVVYVEGDLSVPGFGVAKELYEEMNKSVTTIIHNAWPVKFTKPLTDFEVNLRGVRNLIDFSLQSPHLSPPRILFMSSIGMVKAWANIPLIPNTPFMDVDLVGESGYGESKWVAERILAIASEETELKPLIIRVGQISGGVNGSWNVNEWFPALVNSVGFVPLQKCANAVIDLRNASSLSFAHIVHPNPITWTTLMNFVSHSLNLKIVSIEEWLTKLRFWGSKTRNTKHPAFKLISFYEHNLYPKDEDIQRLTEKYQITGLAMFDTEMTSRSIPFDLEQLDKNEVEKWIGYWSKQPSWVNVGEKGELILGSGHRDTVLARL</sequence>
<keyword evidence="5" id="KW-1185">Reference proteome</keyword>
<organism evidence="4 5">
    <name type="scientific">Clathrus columnatus</name>
    <dbReference type="NCBI Taxonomy" id="1419009"/>
    <lineage>
        <taxon>Eukaryota</taxon>
        <taxon>Fungi</taxon>
        <taxon>Dikarya</taxon>
        <taxon>Basidiomycota</taxon>
        <taxon>Agaricomycotina</taxon>
        <taxon>Agaricomycetes</taxon>
        <taxon>Phallomycetidae</taxon>
        <taxon>Phallales</taxon>
        <taxon>Clathraceae</taxon>
        <taxon>Clathrus</taxon>
    </lineage>
</organism>
<protein>
    <submittedName>
        <fullName evidence="4">Secondary metabolism biosyntheticenzyme</fullName>
    </submittedName>
</protein>
<reference evidence="4" key="1">
    <citation type="submission" date="2021-10" db="EMBL/GenBank/DDBJ databases">
        <title>De novo Genome Assembly of Clathrus columnatus (Basidiomycota, Fungi) Using Illumina and Nanopore Sequence Data.</title>
        <authorList>
            <person name="Ogiso-Tanaka E."/>
            <person name="Itagaki H."/>
            <person name="Hosoya T."/>
            <person name="Hosaka K."/>
        </authorList>
    </citation>
    <scope>NUCLEOTIDE SEQUENCE</scope>
    <source>
        <strain evidence="4">MO-923</strain>
    </source>
</reference>
<dbReference type="PANTHER" id="PTHR43439">
    <property type="entry name" value="PHENYLACETATE-COENZYME A LIGASE"/>
    <property type="match status" value="1"/>
</dbReference>
<dbReference type="Pfam" id="PF07993">
    <property type="entry name" value="NAD_binding_4"/>
    <property type="match status" value="1"/>
</dbReference>
<evidence type="ECO:0000256" key="1">
    <source>
        <dbReference type="ARBA" id="ARBA00022450"/>
    </source>
</evidence>
<accession>A0AAV5AFB1</accession>
<comment type="caution">
    <text evidence="4">The sequence shown here is derived from an EMBL/GenBank/DDBJ whole genome shotgun (WGS) entry which is preliminary data.</text>
</comment>
<feature type="domain" description="Thioester reductase (TE)" evidence="3">
    <location>
        <begin position="54"/>
        <end position="262"/>
    </location>
</feature>
<gene>
    <name evidence="4" type="ORF">Clacol_005902</name>
</gene>
<dbReference type="InterPro" id="IPR051414">
    <property type="entry name" value="Adenylate-forming_Reductase"/>
</dbReference>
<evidence type="ECO:0000313" key="5">
    <source>
        <dbReference type="Proteomes" id="UP001050691"/>
    </source>
</evidence>
<dbReference type="Proteomes" id="UP001050691">
    <property type="component" value="Unassembled WGS sequence"/>
</dbReference>
<dbReference type="Gene3D" id="3.40.50.720">
    <property type="entry name" value="NAD(P)-binding Rossmann-like Domain"/>
    <property type="match status" value="1"/>
</dbReference>